<evidence type="ECO:0000256" key="5">
    <source>
        <dbReference type="ARBA" id="ARBA00023136"/>
    </source>
</evidence>
<dbReference type="Pfam" id="PF03279">
    <property type="entry name" value="Lip_A_acyltrans"/>
    <property type="match status" value="1"/>
</dbReference>
<dbReference type="GO" id="GO:0006487">
    <property type="term" value="P:protein N-linked glycosylation"/>
    <property type="evidence" value="ECO:0007669"/>
    <property type="project" value="TreeGrafter"/>
</dbReference>
<keyword evidence="10" id="KW-1185">Reference proteome</keyword>
<keyword evidence="3" id="KW-0997">Cell inner membrane</keyword>
<evidence type="ECO:0000256" key="3">
    <source>
        <dbReference type="ARBA" id="ARBA00022519"/>
    </source>
</evidence>
<keyword evidence="4" id="KW-0808">Transferase</keyword>
<proteinExistence type="predicted"/>
<dbReference type="PANTHER" id="PTHR10859">
    <property type="entry name" value="GLYCOSYL TRANSFERASE"/>
    <property type="match status" value="1"/>
</dbReference>
<dbReference type="GO" id="GO:0005886">
    <property type="term" value="C:plasma membrane"/>
    <property type="evidence" value="ECO:0007669"/>
    <property type="project" value="UniProtKB-SubCell"/>
</dbReference>
<dbReference type="Gene3D" id="3.90.550.10">
    <property type="entry name" value="Spore Coat Polysaccharide Biosynthesis Protein SpsA, Chain A"/>
    <property type="match status" value="1"/>
</dbReference>
<dbReference type="InterPro" id="IPR029044">
    <property type="entry name" value="Nucleotide-diphossugar_trans"/>
</dbReference>
<dbReference type="SUPFAM" id="SSF53448">
    <property type="entry name" value="Nucleotide-diphospho-sugar transferases"/>
    <property type="match status" value="1"/>
</dbReference>
<feature type="compositionally biased region" description="Polar residues" evidence="7">
    <location>
        <begin position="266"/>
        <end position="281"/>
    </location>
</feature>
<feature type="domain" description="Glycosyltransferase 2-like" evidence="8">
    <location>
        <begin position="23"/>
        <end position="141"/>
    </location>
</feature>
<accession>A0AA86WW17</accession>
<dbReference type="Proteomes" id="UP000041625">
    <property type="component" value="Unassembled WGS sequence"/>
</dbReference>
<evidence type="ECO:0000256" key="4">
    <source>
        <dbReference type="ARBA" id="ARBA00022679"/>
    </source>
</evidence>
<keyword evidence="5" id="KW-0472">Membrane</keyword>
<dbReference type="RefSeq" id="WP_050651800.1">
    <property type="nucleotide sequence ID" value="NZ_LK933990.1"/>
</dbReference>
<dbReference type="AlphaFoldDB" id="A0AA86WW17"/>
<evidence type="ECO:0000256" key="2">
    <source>
        <dbReference type="ARBA" id="ARBA00022475"/>
    </source>
</evidence>
<name>A0AA86WW17_9VIBR</name>
<dbReference type="InterPro" id="IPR001173">
    <property type="entry name" value="Glyco_trans_2-like"/>
</dbReference>
<protein>
    <submittedName>
        <fullName evidence="9">Acyltransferase</fullName>
    </submittedName>
</protein>
<dbReference type="GO" id="GO:0009247">
    <property type="term" value="P:glycolipid biosynthetic process"/>
    <property type="evidence" value="ECO:0007669"/>
    <property type="project" value="UniProtKB-ARBA"/>
</dbReference>
<gene>
    <name evidence="9" type="ORF">VCR31J2_1420033</name>
</gene>
<evidence type="ECO:0000313" key="10">
    <source>
        <dbReference type="Proteomes" id="UP000041625"/>
    </source>
</evidence>
<dbReference type="InterPro" id="IPR004960">
    <property type="entry name" value="LipA_acyltrans"/>
</dbReference>
<evidence type="ECO:0000256" key="6">
    <source>
        <dbReference type="ARBA" id="ARBA00023315"/>
    </source>
</evidence>
<feature type="region of interest" description="Disordered" evidence="7">
    <location>
        <begin position="262"/>
        <end position="288"/>
    </location>
</feature>
<comment type="subcellular location">
    <subcellularLocation>
        <location evidence="1">Cell inner membrane</location>
    </subcellularLocation>
</comment>
<reference evidence="9 10" key="1">
    <citation type="submission" date="2014-06" db="EMBL/GenBank/DDBJ databases">
        <authorList>
            <person name="Le Roux F."/>
        </authorList>
    </citation>
    <scope>NUCLEOTIDE SEQUENCE [LARGE SCALE GENOMIC DNA]</scope>
    <source>
        <strain evidence="9 10">J2-31</strain>
    </source>
</reference>
<keyword evidence="6 9" id="KW-0012">Acyltransferase</keyword>
<evidence type="ECO:0000259" key="8">
    <source>
        <dbReference type="Pfam" id="PF00535"/>
    </source>
</evidence>
<dbReference type="CDD" id="cd07984">
    <property type="entry name" value="LPLAT_LABLAT-like"/>
    <property type="match status" value="1"/>
</dbReference>
<dbReference type="Pfam" id="PF00535">
    <property type="entry name" value="Glycos_transf_2"/>
    <property type="match status" value="1"/>
</dbReference>
<evidence type="ECO:0000256" key="1">
    <source>
        <dbReference type="ARBA" id="ARBA00004533"/>
    </source>
</evidence>
<dbReference type="CDD" id="cd04179">
    <property type="entry name" value="DPM_DPG-synthase_like"/>
    <property type="match status" value="1"/>
</dbReference>
<dbReference type="EMBL" id="CCKJ01000049">
    <property type="protein sequence ID" value="CDT89209.1"/>
    <property type="molecule type" value="Genomic_DNA"/>
</dbReference>
<dbReference type="PANTHER" id="PTHR10859:SF91">
    <property type="entry name" value="DOLICHYL-PHOSPHATE BETA-GLUCOSYLTRANSFERASE"/>
    <property type="match status" value="1"/>
</dbReference>
<dbReference type="GO" id="GO:0016746">
    <property type="term" value="F:acyltransferase activity"/>
    <property type="evidence" value="ECO:0007669"/>
    <property type="project" value="UniProtKB-KW"/>
</dbReference>
<evidence type="ECO:0000256" key="7">
    <source>
        <dbReference type="SAM" id="MobiDB-lite"/>
    </source>
</evidence>
<organism evidence="9 10">
    <name type="scientific">Vibrio coralliirubri</name>
    <dbReference type="NCBI Taxonomy" id="1516159"/>
    <lineage>
        <taxon>Bacteria</taxon>
        <taxon>Pseudomonadati</taxon>
        <taxon>Pseudomonadota</taxon>
        <taxon>Gammaproteobacteria</taxon>
        <taxon>Vibrionales</taxon>
        <taxon>Vibrionaceae</taxon>
        <taxon>Vibrio</taxon>
    </lineage>
</organism>
<keyword evidence="2" id="KW-1003">Cell membrane</keyword>
<sequence length="601" mass="68139">MNSAPLEATSQHQLKESSYKACFLIPCFNHGATMPAVVSSLHHFELPIIIVDDGSELATKQFLAPLSDSPSVTLVTLEQNQGKGGAVKAGIKRAQELGFSHAIQIDADGQHDLEALPALIQASQDKPQRLISGQPVYDESVPKARLYGRYATHVWVWIETLSLSIKDSMCGFRAYPINQTQAVLSKYDVGSRMDFDIEILVRLYWEGCDIDFVETRVIYPENGISHFDALWDNVKISWMHTRLFFGMLPRLPKLIARHFKSKSAEDGQNQDSSTGSNNNESEQPHWSRTQERGTVLGIKLLLAIYTLLGRSVFNLILRGVMRYYHLTGKRARNASEQYLFQLKAYAEQQNIELPAELTSYNHLLSFGHTMLDKLAAWKGDFSADNLTIHGQDQFESMVANKQGVLILGSHLGNIELCRALGRRHSNIKINALVFTEHAERFNSVMKAVNPQSDLNLIQVTSMGPDTAILLQQKLEQGEWIVIVGDRTSTSKESRSVWAEFLGKEAPFPQGPFMLASVLKAPVFLLFGLRDDSQSKPHFNVYFEHFSDKIELPRKTREQSLQQVVQKYADRLQHYTLKAPLQWYNFFNFWTLSKHHDEKESK</sequence>
<evidence type="ECO:0000313" key="9">
    <source>
        <dbReference type="EMBL" id="CDT89209.1"/>
    </source>
</evidence>
<comment type="caution">
    <text evidence="9">The sequence shown here is derived from an EMBL/GenBank/DDBJ whole genome shotgun (WGS) entry which is preliminary data.</text>
</comment>